<dbReference type="GO" id="GO:0005886">
    <property type="term" value="C:plasma membrane"/>
    <property type="evidence" value="ECO:0007669"/>
    <property type="project" value="UniProtKB-SubCell"/>
</dbReference>
<accession>A0A3S9HKH5</accession>
<feature type="domain" description="PAC" evidence="13">
    <location>
        <begin position="432"/>
        <end position="484"/>
    </location>
</feature>
<dbReference type="SMART" id="SM01079">
    <property type="entry name" value="CHASE"/>
    <property type="match status" value="1"/>
</dbReference>
<dbReference type="SUPFAM" id="SSF55785">
    <property type="entry name" value="PYP-like sensor domain (PAS domain)"/>
    <property type="match status" value="1"/>
</dbReference>
<keyword evidence="7" id="KW-0418">Kinase</keyword>
<dbReference type="PROSITE" id="PS50839">
    <property type="entry name" value="CHASE"/>
    <property type="match status" value="1"/>
</dbReference>
<dbReference type="Proteomes" id="UP000275663">
    <property type="component" value="Chromosome"/>
</dbReference>
<evidence type="ECO:0000256" key="6">
    <source>
        <dbReference type="ARBA" id="ARBA00022692"/>
    </source>
</evidence>
<dbReference type="Pfam" id="PF00512">
    <property type="entry name" value="HisKA"/>
    <property type="match status" value="1"/>
</dbReference>
<dbReference type="OrthoDB" id="9763119at2"/>
<dbReference type="InterPro" id="IPR003661">
    <property type="entry name" value="HisK_dim/P_dom"/>
</dbReference>
<evidence type="ECO:0000256" key="4">
    <source>
        <dbReference type="ARBA" id="ARBA00022553"/>
    </source>
</evidence>
<dbReference type="CDD" id="cd00082">
    <property type="entry name" value="HisKA"/>
    <property type="match status" value="1"/>
</dbReference>
<dbReference type="FunFam" id="3.30.565.10:FF:000006">
    <property type="entry name" value="Sensor histidine kinase WalK"/>
    <property type="match status" value="1"/>
</dbReference>
<dbReference type="SMART" id="SM00091">
    <property type="entry name" value="PAS"/>
    <property type="match status" value="1"/>
</dbReference>
<dbReference type="GO" id="GO:0009927">
    <property type="term" value="F:histidine phosphotransfer kinase activity"/>
    <property type="evidence" value="ECO:0007669"/>
    <property type="project" value="TreeGrafter"/>
</dbReference>
<keyword evidence="10" id="KW-0472">Membrane</keyword>
<evidence type="ECO:0000256" key="2">
    <source>
        <dbReference type="ARBA" id="ARBA00004429"/>
    </source>
</evidence>
<comment type="subcellular location">
    <subcellularLocation>
        <location evidence="2">Cell inner membrane</location>
        <topology evidence="2">Multi-pass membrane protein</topology>
    </subcellularLocation>
</comment>
<dbReference type="Gene3D" id="3.30.565.10">
    <property type="entry name" value="Histidine kinase-like ATPase, C-terminal domain"/>
    <property type="match status" value="1"/>
</dbReference>
<dbReference type="PROSITE" id="PS50113">
    <property type="entry name" value="PAC"/>
    <property type="match status" value="1"/>
</dbReference>
<dbReference type="InterPro" id="IPR004358">
    <property type="entry name" value="Sig_transdc_His_kin-like_C"/>
</dbReference>
<dbReference type="GO" id="GO:0000155">
    <property type="term" value="F:phosphorelay sensor kinase activity"/>
    <property type="evidence" value="ECO:0007669"/>
    <property type="project" value="InterPro"/>
</dbReference>
<dbReference type="InterPro" id="IPR036097">
    <property type="entry name" value="HisK_dim/P_sf"/>
</dbReference>
<dbReference type="Pfam" id="PF13426">
    <property type="entry name" value="PAS_9"/>
    <property type="match status" value="1"/>
</dbReference>
<dbReference type="NCBIfam" id="TIGR00229">
    <property type="entry name" value="sensory_box"/>
    <property type="match status" value="1"/>
</dbReference>
<dbReference type="SUPFAM" id="SSF47384">
    <property type="entry name" value="Homodimeric domain of signal transducing histidine kinase"/>
    <property type="match status" value="1"/>
</dbReference>
<evidence type="ECO:0000313" key="15">
    <source>
        <dbReference type="EMBL" id="AZP12603.1"/>
    </source>
</evidence>
<evidence type="ECO:0000256" key="5">
    <source>
        <dbReference type="ARBA" id="ARBA00022679"/>
    </source>
</evidence>
<dbReference type="InterPro" id="IPR006189">
    <property type="entry name" value="CHASE_dom"/>
</dbReference>
<dbReference type="PANTHER" id="PTHR43047:SF72">
    <property type="entry name" value="OSMOSENSING HISTIDINE PROTEIN KINASE SLN1"/>
    <property type="match status" value="1"/>
</dbReference>
<dbReference type="InterPro" id="IPR003594">
    <property type="entry name" value="HATPase_dom"/>
</dbReference>
<dbReference type="PANTHER" id="PTHR43047">
    <property type="entry name" value="TWO-COMPONENT HISTIDINE PROTEIN KINASE"/>
    <property type="match status" value="1"/>
</dbReference>
<dbReference type="EC" id="2.7.13.3" evidence="3"/>
<dbReference type="InterPro" id="IPR000014">
    <property type="entry name" value="PAS"/>
</dbReference>
<evidence type="ECO:0000259" key="13">
    <source>
        <dbReference type="PROSITE" id="PS50113"/>
    </source>
</evidence>
<comment type="catalytic activity">
    <reaction evidence="1">
        <text>ATP + protein L-histidine = ADP + protein N-phospho-L-histidine.</text>
        <dbReference type="EC" id="2.7.13.3"/>
    </reaction>
</comment>
<dbReference type="CDD" id="cd00130">
    <property type="entry name" value="PAS"/>
    <property type="match status" value="1"/>
</dbReference>
<evidence type="ECO:0000256" key="1">
    <source>
        <dbReference type="ARBA" id="ARBA00000085"/>
    </source>
</evidence>
<dbReference type="SMART" id="SM00388">
    <property type="entry name" value="HisKA"/>
    <property type="match status" value="1"/>
</dbReference>
<dbReference type="InterPro" id="IPR035965">
    <property type="entry name" value="PAS-like_dom_sf"/>
</dbReference>
<dbReference type="Gene3D" id="1.10.287.130">
    <property type="match status" value="1"/>
</dbReference>
<dbReference type="Gene3D" id="3.30.450.350">
    <property type="entry name" value="CHASE domain"/>
    <property type="match status" value="1"/>
</dbReference>
<name>A0A3S9HKH5_9BURK</name>
<keyword evidence="4" id="KW-0597">Phosphoprotein</keyword>
<feature type="domain" description="Histidine kinase" evidence="11">
    <location>
        <begin position="488"/>
        <end position="709"/>
    </location>
</feature>
<dbReference type="InterPro" id="IPR005467">
    <property type="entry name" value="His_kinase_dom"/>
</dbReference>
<dbReference type="SMART" id="SM00086">
    <property type="entry name" value="PAC"/>
    <property type="match status" value="1"/>
</dbReference>
<dbReference type="Pfam" id="PF02518">
    <property type="entry name" value="HATPase_c"/>
    <property type="match status" value="1"/>
</dbReference>
<organism evidence="15 16">
    <name type="scientific">Undibacterium parvum</name>
    <dbReference type="NCBI Taxonomy" id="401471"/>
    <lineage>
        <taxon>Bacteria</taxon>
        <taxon>Pseudomonadati</taxon>
        <taxon>Pseudomonadota</taxon>
        <taxon>Betaproteobacteria</taxon>
        <taxon>Burkholderiales</taxon>
        <taxon>Oxalobacteraceae</taxon>
        <taxon>Undibacterium</taxon>
    </lineage>
</organism>
<dbReference type="EMBL" id="CP034464">
    <property type="protein sequence ID" value="AZP12603.1"/>
    <property type="molecule type" value="Genomic_DNA"/>
</dbReference>
<feature type="domain" description="CHASE" evidence="14">
    <location>
        <begin position="147"/>
        <end position="301"/>
    </location>
</feature>
<dbReference type="Pfam" id="PF03924">
    <property type="entry name" value="CHASE"/>
    <property type="match status" value="1"/>
</dbReference>
<dbReference type="PROSITE" id="PS50112">
    <property type="entry name" value="PAS"/>
    <property type="match status" value="1"/>
</dbReference>
<dbReference type="InterPro" id="IPR001610">
    <property type="entry name" value="PAC"/>
</dbReference>
<dbReference type="PROSITE" id="PS50109">
    <property type="entry name" value="HIS_KIN"/>
    <property type="match status" value="1"/>
</dbReference>
<evidence type="ECO:0000259" key="12">
    <source>
        <dbReference type="PROSITE" id="PS50112"/>
    </source>
</evidence>
<dbReference type="PRINTS" id="PR00344">
    <property type="entry name" value="BCTRLSENSOR"/>
</dbReference>
<reference evidence="15 16" key="1">
    <citation type="journal article" date="2011" name="Int. J. Syst. Evol. Microbiol.">
        <title>Description of Undibacterium oligocarboniphilum sp. nov., isolated from purified water, and Undibacterium pigrum strain CCUG 49012 as the type strain of Undibacterium parvum sp. nov., and emended descriptions of the genus Undibacterium and the species Undibacterium pigrum.</title>
        <authorList>
            <person name="Eder W."/>
            <person name="Wanner G."/>
            <person name="Ludwig W."/>
            <person name="Busse H.J."/>
            <person name="Ziemke-Kageler F."/>
            <person name="Lang E."/>
        </authorList>
    </citation>
    <scope>NUCLEOTIDE SEQUENCE [LARGE SCALE GENOMIC DNA]</scope>
    <source>
        <strain evidence="15 16">DSM 23061</strain>
    </source>
</reference>
<protein>
    <recommendedName>
        <fullName evidence="3">histidine kinase</fullName>
        <ecNumber evidence="3">2.7.13.3</ecNumber>
    </recommendedName>
</protein>
<dbReference type="SMART" id="SM00387">
    <property type="entry name" value="HATPase_c"/>
    <property type="match status" value="1"/>
</dbReference>
<keyword evidence="6" id="KW-0812">Transmembrane</keyword>
<evidence type="ECO:0000256" key="9">
    <source>
        <dbReference type="ARBA" id="ARBA00023012"/>
    </source>
</evidence>
<sequence>MHMESVVQTQEKNMRGWRQQLPWLLLLSFLCITALAWNYSNQYLEQRAQERFAFRVQSVKEAVEGRLLAYQQVLHGGVGLFRASGTVSRQQWHEYVENAEIARHYPGIQNMAVSLPVPAAQLAQHIQEIRAQGFPEYKISPALPERPMYHSIIYPEPYIARNLRAFGFDMYTNPVRRAAMDRAIDSGLPSMSGMVTLVQETQTDVQHGFLVYLPVYRNDANPQTPEQRRAALKVLVFGAFRMNDLMKGIFGSKESDVDLQIYDEGLQDQAHRMYASQSKIPKSNYSDDVVIETGGRKWLLHITAKQEFIESTYSPQSSIIAIAGTLISLSLFYIFYSLNNRNRRTHQLAAKMADDLFEKEAQFSGIVASASDAIISMNLQSEVIIWNPAAEQMTGYTQAEMLGRSIRTIVPPERLAESQLITEKLARGEVVKNLETVCICKDGSRLDVSMNVSPMHNKNGEHCGSSSVVTNISQRKQMEKIKSQFISTVSHELRTPLTSIRGSLGLVVAGAVGPIPEKAKLLVALAEKNCTRLARLIDDILDVEKLESGNYHFNLKRFDIYPLLIQATQENQAYAQQCGTRFEMISAVDQVFVQADPDRLLQVISNLFSNAAKFSPENKPVEISLLRQASLVRVEIRDYGSGIPEEFKSRIFQKFAQADSSDTRKLQVGNTGLGLSIAKDIIEQMGGSIGFSSAQDQGTIFYFEIADVSRETDRQAEAGTKQSISQ</sequence>
<dbReference type="InterPro" id="IPR036890">
    <property type="entry name" value="HATPase_C_sf"/>
</dbReference>
<evidence type="ECO:0000259" key="11">
    <source>
        <dbReference type="PROSITE" id="PS50109"/>
    </source>
</evidence>
<dbReference type="AlphaFoldDB" id="A0A3S9HKH5"/>
<evidence type="ECO:0000259" key="14">
    <source>
        <dbReference type="PROSITE" id="PS50839"/>
    </source>
</evidence>
<dbReference type="InterPro" id="IPR000700">
    <property type="entry name" value="PAS-assoc_C"/>
</dbReference>
<evidence type="ECO:0000313" key="16">
    <source>
        <dbReference type="Proteomes" id="UP000275663"/>
    </source>
</evidence>
<dbReference type="SUPFAM" id="SSF55874">
    <property type="entry name" value="ATPase domain of HSP90 chaperone/DNA topoisomerase II/histidine kinase"/>
    <property type="match status" value="1"/>
</dbReference>
<evidence type="ECO:0000256" key="10">
    <source>
        <dbReference type="ARBA" id="ARBA00023136"/>
    </source>
</evidence>
<evidence type="ECO:0000256" key="7">
    <source>
        <dbReference type="ARBA" id="ARBA00022777"/>
    </source>
</evidence>
<keyword evidence="5" id="KW-0808">Transferase</keyword>
<dbReference type="InterPro" id="IPR042240">
    <property type="entry name" value="CHASE_sf"/>
</dbReference>
<dbReference type="Gene3D" id="3.30.450.20">
    <property type="entry name" value="PAS domain"/>
    <property type="match status" value="1"/>
</dbReference>
<evidence type="ECO:0000256" key="3">
    <source>
        <dbReference type="ARBA" id="ARBA00012438"/>
    </source>
</evidence>
<proteinExistence type="predicted"/>
<dbReference type="FunFam" id="1.10.287.130:FF:000001">
    <property type="entry name" value="Two-component sensor histidine kinase"/>
    <property type="match status" value="1"/>
</dbReference>
<feature type="domain" description="PAS" evidence="12">
    <location>
        <begin position="359"/>
        <end position="429"/>
    </location>
</feature>
<keyword evidence="16" id="KW-1185">Reference proteome</keyword>
<keyword evidence="9" id="KW-0902">Two-component regulatory system</keyword>
<keyword evidence="8" id="KW-1133">Transmembrane helix</keyword>
<evidence type="ECO:0000256" key="8">
    <source>
        <dbReference type="ARBA" id="ARBA00022989"/>
    </source>
</evidence>
<gene>
    <name evidence="15" type="ORF">EJN92_11675</name>
</gene>
<dbReference type="KEGG" id="upv:EJN92_11675"/>